<dbReference type="Proteomes" id="UP001359559">
    <property type="component" value="Unassembled WGS sequence"/>
</dbReference>
<dbReference type="PANTHER" id="PTHR33623:SF4">
    <property type="entry name" value="DUF4378 DOMAIN-CONTAINING PROTEIN"/>
    <property type="match status" value="1"/>
</dbReference>
<comment type="caution">
    <text evidence="2">The sequence shown here is derived from an EMBL/GenBank/DDBJ whole genome shotgun (WGS) entry which is preliminary data.</text>
</comment>
<organism evidence="2 3">
    <name type="scientific">Clitoria ternatea</name>
    <name type="common">Butterfly pea</name>
    <dbReference type="NCBI Taxonomy" id="43366"/>
    <lineage>
        <taxon>Eukaryota</taxon>
        <taxon>Viridiplantae</taxon>
        <taxon>Streptophyta</taxon>
        <taxon>Embryophyta</taxon>
        <taxon>Tracheophyta</taxon>
        <taxon>Spermatophyta</taxon>
        <taxon>Magnoliopsida</taxon>
        <taxon>eudicotyledons</taxon>
        <taxon>Gunneridae</taxon>
        <taxon>Pentapetalae</taxon>
        <taxon>rosids</taxon>
        <taxon>fabids</taxon>
        <taxon>Fabales</taxon>
        <taxon>Fabaceae</taxon>
        <taxon>Papilionoideae</taxon>
        <taxon>50 kb inversion clade</taxon>
        <taxon>NPAAA clade</taxon>
        <taxon>indigoferoid/millettioid clade</taxon>
        <taxon>Phaseoleae</taxon>
        <taxon>Clitoria</taxon>
    </lineage>
</organism>
<dbReference type="PANTHER" id="PTHR33623">
    <property type="entry name" value="OS04G0572500 PROTEIN"/>
    <property type="match status" value="1"/>
</dbReference>
<evidence type="ECO:0000256" key="1">
    <source>
        <dbReference type="SAM" id="MobiDB-lite"/>
    </source>
</evidence>
<dbReference type="EMBL" id="JAYKXN010000008">
    <property type="protein sequence ID" value="KAK7265534.1"/>
    <property type="molecule type" value="Genomic_DNA"/>
</dbReference>
<feature type="compositionally biased region" description="Polar residues" evidence="1">
    <location>
        <begin position="169"/>
        <end position="182"/>
    </location>
</feature>
<evidence type="ECO:0000313" key="3">
    <source>
        <dbReference type="Proteomes" id="UP001359559"/>
    </source>
</evidence>
<keyword evidence="3" id="KW-1185">Reference proteome</keyword>
<gene>
    <name evidence="2" type="ORF">RJT34_33154</name>
</gene>
<proteinExistence type="predicted"/>
<accession>A0AAN9EYT0</accession>
<dbReference type="AlphaFoldDB" id="A0AAN9EYT0"/>
<sequence length="449" mass="51406">MASSFGKREHSLKHSTKHRTLLLKDYLRDDLSSCSSNGFKSFPRRQCCTTVGFLIEKDLETKRKRRNRLPRKRGSKSAFRRASKAVINAVKSLPLSSQTSGDKKGGLGLLSRSFSKKVLSRSFWRKVAKEGEGRRRRSFRELIMEDRERDKATSFNEDSVSGGGGPNCVTPSSSGFGSNSWGESEFTFASTTTESSNENDQVEPAPRPKIQVIIKEIWPNEKEQFSPVSILDCPFEEEEEIFKSHSNSTCSSLEGAKHTHTQKRRHFKSVASLEPVVLEKRFACLELEEEPENTSSKPYSESMPVTRRQNGNSNLCHDNNYYNMEENARNLLNFIKRSIPSNCLMMKKTENLLFDYFKQSIGENEDIDDSQKLHLCKVAEDWINGQPQEVYSGWEVQGGRYVYVREMDKCEEWKCPHQEIQQMALELENEVFTSLANELVFDLMARASH</sequence>
<feature type="compositionally biased region" description="Low complexity" evidence="1">
    <location>
        <begin position="183"/>
        <end position="199"/>
    </location>
</feature>
<name>A0AAN9EYT0_CLITE</name>
<feature type="region of interest" description="Disordered" evidence="1">
    <location>
        <begin position="148"/>
        <end position="207"/>
    </location>
</feature>
<reference evidence="2 3" key="1">
    <citation type="submission" date="2024-01" db="EMBL/GenBank/DDBJ databases">
        <title>The genomes of 5 underutilized Papilionoideae crops provide insights into root nodulation and disease resistance.</title>
        <authorList>
            <person name="Yuan L."/>
        </authorList>
    </citation>
    <scope>NUCLEOTIDE SEQUENCE [LARGE SCALE GENOMIC DNA]</scope>
    <source>
        <strain evidence="2">LY-2023</strain>
        <tissue evidence="2">Leaf</tissue>
    </source>
</reference>
<protein>
    <submittedName>
        <fullName evidence="2">Uncharacterized protein</fullName>
    </submittedName>
</protein>
<evidence type="ECO:0000313" key="2">
    <source>
        <dbReference type="EMBL" id="KAK7265534.1"/>
    </source>
</evidence>